<feature type="non-terminal residue" evidence="4">
    <location>
        <position position="1"/>
    </location>
</feature>
<dbReference type="Proteomes" id="UP000326759">
    <property type="component" value="Unassembled WGS sequence"/>
</dbReference>
<dbReference type="EMBL" id="SEYY01005093">
    <property type="protein sequence ID" value="KAB7503471.1"/>
    <property type="molecule type" value="Genomic_DNA"/>
</dbReference>
<evidence type="ECO:0000256" key="1">
    <source>
        <dbReference type="ARBA" id="ARBA00001947"/>
    </source>
</evidence>
<proteinExistence type="inferred from homology"/>
<organism evidence="4 5">
    <name type="scientific">Armadillidium nasatum</name>
    <dbReference type="NCBI Taxonomy" id="96803"/>
    <lineage>
        <taxon>Eukaryota</taxon>
        <taxon>Metazoa</taxon>
        <taxon>Ecdysozoa</taxon>
        <taxon>Arthropoda</taxon>
        <taxon>Crustacea</taxon>
        <taxon>Multicrustacea</taxon>
        <taxon>Malacostraca</taxon>
        <taxon>Eumalacostraca</taxon>
        <taxon>Peracarida</taxon>
        <taxon>Isopoda</taxon>
        <taxon>Oniscidea</taxon>
        <taxon>Crinocheta</taxon>
        <taxon>Armadillidiidae</taxon>
        <taxon>Armadillidium</taxon>
    </lineage>
</organism>
<dbReference type="Pfam" id="PF04389">
    <property type="entry name" value="Peptidase_M28"/>
    <property type="match status" value="1"/>
</dbReference>
<dbReference type="InterPro" id="IPR045175">
    <property type="entry name" value="M28_fam"/>
</dbReference>
<gene>
    <name evidence="4" type="ORF">Anas_11282</name>
</gene>
<evidence type="ECO:0000259" key="3">
    <source>
        <dbReference type="Pfam" id="PF04389"/>
    </source>
</evidence>
<dbReference type="PANTHER" id="PTHR12147:SF26">
    <property type="entry name" value="PEPTIDASE M28 DOMAIN-CONTAINING PROTEIN"/>
    <property type="match status" value="1"/>
</dbReference>
<dbReference type="GO" id="GO:0008235">
    <property type="term" value="F:metalloexopeptidase activity"/>
    <property type="evidence" value="ECO:0007669"/>
    <property type="project" value="InterPro"/>
</dbReference>
<comment type="similarity">
    <text evidence="2">Belongs to the peptidase M28 family. M28B subfamily.</text>
</comment>
<comment type="caution">
    <text evidence="4">The sequence shown here is derived from an EMBL/GenBank/DDBJ whole genome shotgun (WGS) entry which is preliminary data.</text>
</comment>
<evidence type="ECO:0000313" key="5">
    <source>
        <dbReference type="Proteomes" id="UP000326759"/>
    </source>
</evidence>
<comment type="cofactor">
    <cofactor evidence="1">
        <name>Zn(2+)</name>
        <dbReference type="ChEBI" id="CHEBI:29105"/>
    </cofactor>
</comment>
<accession>A0A5N5TA53</accession>
<evidence type="ECO:0000313" key="4">
    <source>
        <dbReference type="EMBL" id="KAB7503471.1"/>
    </source>
</evidence>
<sequence>HPLYEYRNSWEKARTYIIDQFQSYGLKIYKQTFRTQVTTHDNIITEVNGVNIIGESQSVENRSSVILFGTHYDNSLTENPLHENGASLAVLLETARLFQEMRQNEALHQNTTVIFVTFDIDTRNYIPSGPGKPGSYFFIQEWLLNYLNGREFLGAFIINSVSRFNWQNKTQDLIKGMQQVS</sequence>
<dbReference type="OrthoDB" id="6343855at2759"/>
<dbReference type="InterPro" id="IPR007484">
    <property type="entry name" value="Peptidase_M28"/>
</dbReference>
<protein>
    <recommendedName>
        <fullName evidence="3">Peptidase M28 domain-containing protein</fullName>
    </recommendedName>
</protein>
<feature type="domain" description="Peptidase M28" evidence="3">
    <location>
        <begin position="51"/>
        <end position="119"/>
    </location>
</feature>
<dbReference type="AlphaFoldDB" id="A0A5N5TA53"/>
<dbReference type="SUPFAM" id="SSF53187">
    <property type="entry name" value="Zn-dependent exopeptidases"/>
    <property type="match status" value="1"/>
</dbReference>
<name>A0A5N5TA53_9CRUS</name>
<dbReference type="PANTHER" id="PTHR12147">
    <property type="entry name" value="METALLOPEPTIDASE M28 FAMILY MEMBER"/>
    <property type="match status" value="1"/>
</dbReference>
<reference evidence="4 5" key="1">
    <citation type="journal article" date="2019" name="PLoS Biol.">
        <title>Sex chromosomes control vertical transmission of feminizing Wolbachia symbionts in an isopod.</title>
        <authorList>
            <person name="Becking T."/>
            <person name="Chebbi M.A."/>
            <person name="Giraud I."/>
            <person name="Moumen B."/>
            <person name="Laverre T."/>
            <person name="Caubet Y."/>
            <person name="Peccoud J."/>
            <person name="Gilbert C."/>
            <person name="Cordaux R."/>
        </authorList>
    </citation>
    <scope>NUCLEOTIDE SEQUENCE [LARGE SCALE GENOMIC DNA]</scope>
    <source>
        <strain evidence="4">ANa2</strain>
        <tissue evidence="4">Whole body excluding digestive tract and cuticle</tissue>
    </source>
</reference>
<keyword evidence="5" id="KW-1185">Reference proteome</keyword>
<dbReference type="Gene3D" id="3.40.630.10">
    <property type="entry name" value="Zn peptidases"/>
    <property type="match status" value="1"/>
</dbReference>
<evidence type="ECO:0000256" key="2">
    <source>
        <dbReference type="ARBA" id="ARBA00005634"/>
    </source>
</evidence>
<dbReference type="GO" id="GO:0006508">
    <property type="term" value="P:proteolysis"/>
    <property type="evidence" value="ECO:0007669"/>
    <property type="project" value="InterPro"/>
</dbReference>